<proteinExistence type="inferred from homology"/>
<dbReference type="GO" id="GO:0019441">
    <property type="term" value="P:L-tryptophan catabolic process to kynurenine"/>
    <property type="evidence" value="ECO:0007669"/>
    <property type="project" value="InterPro"/>
</dbReference>
<dbReference type="AlphaFoldDB" id="A0A8D8L913"/>
<dbReference type="PANTHER" id="PTHR31118">
    <property type="entry name" value="CYCLASE-LIKE PROTEIN 2"/>
    <property type="match status" value="1"/>
</dbReference>
<dbReference type="PANTHER" id="PTHR31118:SF12">
    <property type="entry name" value="CYCLASE-LIKE PROTEIN 2"/>
    <property type="match status" value="1"/>
</dbReference>
<evidence type="ECO:0000313" key="2">
    <source>
        <dbReference type="EMBL" id="CAG6606635.1"/>
    </source>
</evidence>
<sequence length="293" mass="32641">MKKFILFVGFLGVHFQNAFAFFGANTYRTFSFSRPTDLSFAIDENTVHWDSSQKVSTTRNEIYLPDSTYKSFNKVCFPEHGGTHLDAPSYITKNGRRVADIPIDSLIVSGIHVDVTNEVHGEPKFVLDEHHLRRWTETYGKIESKSVLLINFGWANRYWNRSAYMGTGYSEHNRNFPGISIPAARWIAENPNIVGVGVDTPSVDVGHSTTFDVHKILTGANVYLLENVALNNTYLPARGFQLVVMPMKLTHGTGAPVRIIASPYCIGGAGLVKVSKFAILSMLVVTVLKVQSR</sequence>
<protein>
    <submittedName>
        <fullName evidence="2">Kynurenine formamidase</fullName>
    </submittedName>
</protein>
<dbReference type="SUPFAM" id="SSF102198">
    <property type="entry name" value="Putative cyclase"/>
    <property type="match status" value="1"/>
</dbReference>
<reference evidence="2" key="1">
    <citation type="submission" date="2021-05" db="EMBL/GenBank/DDBJ databases">
        <authorList>
            <person name="Alioto T."/>
            <person name="Alioto T."/>
            <person name="Gomez Garrido J."/>
        </authorList>
    </citation>
    <scope>NUCLEOTIDE SEQUENCE</scope>
</reference>
<dbReference type="Pfam" id="PF04199">
    <property type="entry name" value="Cyclase"/>
    <property type="match status" value="1"/>
</dbReference>
<comment type="similarity">
    <text evidence="1">Belongs to the Cyclase 1 superfamily.</text>
</comment>
<evidence type="ECO:0000256" key="1">
    <source>
        <dbReference type="ARBA" id="ARBA00007865"/>
    </source>
</evidence>
<dbReference type="Gene3D" id="3.50.30.50">
    <property type="entry name" value="Putative cyclase"/>
    <property type="match status" value="1"/>
</dbReference>
<dbReference type="EMBL" id="HBUF01004253">
    <property type="protein sequence ID" value="CAG6606635.1"/>
    <property type="molecule type" value="Transcribed_RNA"/>
</dbReference>
<name>A0A8D8L913_9HEMI</name>
<organism evidence="2">
    <name type="scientific">Cacopsylla melanoneura</name>
    <dbReference type="NCBI Taxonomy" id="428564"/>
    <lineage>
        <taxon>Eukaryota</taxon>
        <taxon>Metazoa</taxon>
        <taxon>Ecdysozoa</taxon>
        <taxon>Arthropoda</taxon>
        <taxon>Hexapoda</taxon>
        <taxon>Insecta</taxon>
        <taxon>Pterygota</taxon>
        <taxon>Neoptera</taxon>
        <taxon>Paraneoptera</taxon>
        <taxon>Hemiptera</taxon>
        <taxon>Sternorrhyncha</taxon>
        <taxon>Psylloidea</taxon>
        <taxon>Psyllidae</taxon>
        <taxon>Psyllinae</taxon>
        <taxon>Cacopsylla</taxon>
    </lineage>
</organism>
<accession>A0A8D8L913</accession>
<dbReference type="InterPro" id="IPR037175">
    <property type="entry name" value="KFase_sf"/>
</dbReference>
<dbReference type="GO" id="GO:0004061">
    <property type="term" value="F:arylformamidase activity"/>
    <property type="evidence" value="ECO:0007669"/>
    <property type="project" value="InterPro"/>
</dbReference>
<dbReference type="InterPro" id="IPR007325">
    <property type="entry name" value="KFase/CYL"/>
</dbReference>